<proteinExistence type="predicted"/>
<organism evidence="1 2">
    <name type="scientific">Kuenenia stuttgartiensis</name>
    <dbReference type="NCBI Taxonomy" id="174633"/>
    <lineage>
        <taxon>Bacteria</taxon>
        <taxon>Pseudomonadati</taxon>
        <taxon>Planctomycetota</taxon>
        <taxon>Candidatus Brocadiia</taxon>
        <taxon>Candidatus Brocadiales</taxon>
        <taxon>Candidatus Brocadiaceae</taxon>
        <taxon>Candidatus Kuenenia</taxon>
    </lineage>
</organism>
<evidence type="ECO:0000313" key="2">
    <source>
        <dbReference type="Proteomes" id="UP000501926"/>
    </source>
</evidence>
<evidence type="ECO:0000313" key="1">
    <source>
        <dbReference type="EMBL" id="QII13089.1"/>
    </source>
</evidence>
<accession>A0A6G7GUZ0</accession>
<name>A0A6G7GUZ0_KUEST</name>
<gene>
    <name evidence="1" type="ORF">KsCSTR_37100</name>
</gene>
<reference evidence="1 2" key="1">
    <citation type="submission" date="2020-02" db="EMBL/GenBank/DDBJ databases">
        <title>Newly sequenced genome of strain CSTR1 showed variability in Candidatus Kuenenia stuttgartiensis genomes.</title>
        <authorList>
            <person name="Ding C."/>
            <person name="Adrian L."/>
        </authorList>
    </citation>
    <scope>NUCLEOTIDE SEQUENCE [LARGE SCALE GENOMIC DNA]</scope>
    <source>
        <strain evidence="1 2">CSTR1</strain>
    </source>
</reference>
<dbReference type="EMBL" id="CP049055">
    <property type="protein sequence ID" value="QII13089.1"/>
    <property type="molecule type" value="Genomic_DNA"/>
</dbReference>
<sequence length="42" mass="4952">MFHYLPITVHGLAVGHEFIFLTDSRHTAHEFKNDLLKNIREC</sequence>
<protein>
    <submittedName>
        <fullName evidence="1">Uncharacterized protein</fullName>
    </submittedName>
</protein>
<dbReference type="AlphaFoldDB" id="A0A6G7GUZ0"/>
<dbReference type="Proteomes" id="UP000501926">
    <property type="component" value="Chromosome"/>
</dbReference>